<feature type="domain" description="Protein kinase" evidence="6">
    <location>
        <begin position="40"/>
        <end position="296"/>
    </location>
</feature>
<keyword evidence="9" id="KW-1185">Reference proteome</keyword>
<keyword evidence="4 8" id="KW-0418">Kinase</keyword>
<dbReference type="InterPro" id="IPR045270">
    <property type="entry name" value="STKc_AGC"/>
</dbReference>
<dbReference type="AlphaFoldDB" id="A0A9Q0LLT1"/>
<organism evidence="8 9">
    <name type="scientific">Anaeramoeba ignava</name>
    <name type="common">Anaerobic marine amoeba</name>
    <dbReference type="NCBI Taxonomy" id="1746090"/>
    <lineage>
        <taxon>Eukaryota</taxon>
        <taxon>Metamonada</taxon>
        <taxon>Anaeramoebidae</taxon>
        <taxon>Anaeramoeba</taxon>
    </lineage>
</organism>
<accession>A0A9Q0LLT1</accession>
<evidence type="ECO:0000259" key="6">
    <source>
        <dbReference type="PROSITE" id="PS50011"/>
    </source>
</evidence>
<dbReference type="GO" id="GO:0004674">
    <property type="term" value="F:protein serine/threonine kinase activity"/>
    <property type="evidence" value="ECO:0007669"/>
    <property type="project" value="UniProtKB-KW"/>
</dbReference>
<feature type="domain" description="AGC-kinase C-terminal" evidence="7">
    <location>
        <begin position="297"/>
        <end position="362"/>
    </location>
</feature>
<name>A0A9Q0LLT1_ANAIG</name>
<dbReference type="CDD" id="cd05123">
    <property type="entry name" value="STKc_AGC"/>
    <property type="match status" value="1"/>
</dbReference>
<dbReference type="EMBL" id="JAPDFW010000074">
    <property type="protein sequence ID" value="KAJ5073490.1"/>
    <property type="molecule type" value="Genomic_DNA"/>
</dbReference>
<dbReference type="OMA" id="ERTNSFC"/>
<evidence type="ECO:0000256" key="3">
    <source>
        <dbReference type="ARBA" id="ARBA00022741"/>
    </source>
</evidence>
<dbReference type="Gene3D" id="3.30.200.20">
    <property type="entry name" value="Phosphorylase Kinase, domain 1"/>
    <property type="match status" value="1"/>
</dbReference>
<dbReference type="Pfam" id="PF00069">
    <property type="entry name" value="Pkinase"/>
    <property type="match status" value="1"/>
</dbReference>
<dbReference type="FunFam" id="1.10.510.10:FF:000008">
    <property type="entry name" value="Non-specific serine/threonine protein kinase"/>
    <property type="match status" value="1"/>
</dbReference>
<dbReference type="InterPro" id="IPR008271">
    <property type="entry name" value="Ser/Thr_kinase_AS"/>
</dbReference>
<reference evidence="8" key="1">
    <citation type="submission" date="2022-10" db="EMBL/GenBank/DDBJ databases">
        <title>Novel sulphate-reducing endosymbionts in the free-living metamonad Anaeramoeba.</title>
        <authorList>
            <person name="Jerlstrom-Hultqvist J."/>
            <person name="Cepicka I."/>
            <person name="Gallot-Lavallee L."/>
            <person name="Salas-Leiva D."/>
            <person name="Curtis B.A."/>
            <person name="Zahonova K."/>
            <person name="Pipaliya S."/>
            <person name="Dacks J."/>
            <person name="Roger A.J."/>
        </authorList>
    </citation>
    <scope>NUCLEOTIDE SEQUENCE</scope>
    <source>
        <strain evidence="8">BMAN</strain>
    </source>
</reference>
<sequence>MDQILRITNNIKISAEIEQKPKKTNKKTKKAKNTPKTNDFKFLNTLQKGQNSEIYLVENEKDKKQYVLKLIKKNSISNDKDLQRLFAEKTILCEIKNPFIVQLHHSFLTETDFCFLIDYINGGDLYQILNYVHSFTENEIKFFAAELILALKAIHKANYIYRDLKPENILIDRTGHIHLTDFGVSKKLEKNERTNSFCGSLEYLAPEVLKNQKYGFEIDFWSLGMVLYEMFYGIPPFYSQNLREMQKNILNQEVNFEGVCSSEFKDLITKLLSKDPKKRLGSSKKGIKEIMKHPFFKEINWTNFSNKKSQPQFIPSFFFNQENLIQNENLELKKNSFPSLEKTNPTCLDKILFKDFEYDFRK</sequence>
<dbReference type="PANTHER" id="PTHR24351">
    <property type="entry name" value="RIBOSOMAL PROTEIN S6 KINASE"/>
    <property type="match status" value="1"/>
</dbReference>
<dbReference type="InterPro" id="IPR000719">
    <property type="entry name" value="Prot_kinase_dom"/>
</dbReference>
<dbReference type="PROSITE" id="PS00108">
    <property type="entry name" value="PROTEIN_KINASE_ST"/>
    <property type="match status" value="1"/>
</dbReference>
<evidence type="ECO:0000256" key="1">
    <source>
        <dbReference type="ARBA" id="ARBA00022527"/>
    </source>
</evidence>
<proteinExistence type="predicted"/>
<keyword evidence="2" id="KW-0808">Transferase</keyword>
<dbReference type="PROSITE" id="PS51285">
    <property type="entry name" value="AGC_KINASE_CTER"/>
    <property type="match status" value="1"/>
</dbReference>
<keyword evidence="1 8" id="KW-0723">Serine/threonine-protein kinase</keyword>
<evidence type="ECO:0000256" key="4">
    <source>
        <dbReference type="ARBA" id="ARBA00022777"/>
    </source>
</evidence>
<dbReference type="PROSITE" id="PS50011">
    <property type="entry name" value="PROTEIN_KINASE_DOM"/>
    <property type="match status" value="1"/>
</dbReference>
<comment type="caution">
    <text evidence="8">The sequence shown here is derived from an EMBL/GenBank/DDBJ whole genome shotgun (WGS) entry which is preliminary data.</text>
</comment>
<evidence type="ECO:0000313" key="9">
    <source>
        <dbReference type="Proteomes" id="UP001149090"/>
    </source>
</evidence>
<protein>
    <submittedName>
        <fullName evidence="8">Non-specific serine/threonine protein kinase</fullName>
    </submittedName>
</protein>
<dbReference type="Proteomes" id="UP001149090">
    <property type="component" value="Unassembled WGS sequence"/>
</dbReference>
<dbReference type="InterPro" id="IPR000961">
    <property type="entry name" value="AGC-kinase_C"/>
</dbReference>
<dbReference type="Gene3D" id="1.10.510.10">
    <property type="entry name" value="Transferase(Phosphotransferase) domain 1"/>
    <property type="match status" value="1"/>
</dbReference>
<dbReference type="SUPFAM" id="SSF56112">
    <property type="entry name" value="Protein kinase-like (PK-like)"/>
    <property type="match status" value="1"/>
</dbReference>
<evidence type="ECO:0000259" key="7">
    <source>
        <dbReference type="PROSITE" id="PS51285"/>
    </source>
</evidence>
<dbReference type="SMART" id="SM00220">
    <property type="entry name" value="S_TKc"/>
    <property type="match status" value="1"/>
</dbReference>
<evidence type="ECO:0000256" key="2">
    <source>
        <dbReference type="ARBA" id="ARBA00022679"/>
    </source>
</evidence>
<keyword evidence="3" id="KW-0547">Nucleotide-binding</keyword>
<dbReference type="GO" id="GO:0005524">
    <property type="term" value="F:ATP binding"/>
    <property type="evidence" value="ECO:0007669"/>
    <property type="project" value="UniProtKB-KW"/>
</dbReference>
<gene>
    <name evidence="8" type="ORF">M0811_08607</name>
</gene>
<dbReference type="OrthoDB" id="63267at2759"/>
<dbReference type="InterPro" id="IPR011009">
    <property type="entry name" value="Kinase-like_dom_sf"/>
</dbReference>
<evidence type="ECO:0000256" key="5">
    <source>
        <dbReference type="ARBA" id="ARBA00022840"/>
    </source>
</evidence>
<evidence type="ECO:0000313" key="8">
    <source>
        <dbReference type="EMBL" id="KAJ5073490.1"/>
    </source>
</evidence>
<keyword evidence="5" id="KW-0067">ATP-binding</keyword>